<name>A0A9D2SEP0_9FIRM</name>
<gene>
    <name evidence="1" type="ORF">H9710_05140</name>
</gene>
<comment type="caution">
    <text evidence="1">The sequence shown here is derived from an EMBL/GenBank/DDBJ whole genome shotgun (WGS) entry which is preliminary data.</text>
</comment>
<dbReference type="Proteomes" id="UP000826793">
    <property type="component" value="Unassembled WGS sequence"/>
</dbReference>
<dbReference type="EMBL" id="DWXG01000040">
    <property type="protein sequence ID" value="HJB97950.1"/>
    <property type="molecule type" value="Genomic_DNA"/>
</dbReference>
<protein>
    <submittedName>
        <fullName evidence="1">DUF3793 family protein</fullName>
    </submittedName>
</protein>
<evidence type="ECO:0000313" key="1">
    <source>
        <dbReference type="EMBL" id="HJB97950.1"/>
    </source>
</evidence>
<dbReference type="InterPro" id="IPR024523">
    <property type="entry name" value="DUF3793"/>
</dbReference>
<dbReference type="AlphaFoldDB" id="A0A9D2SEP0"/>
<dbReference type="Pfam" id="PF12672">
    <property type="entry name" value="DUF3793"/>
    <property type="match status" value="1"/>
</dbReference>
<organism evidence="1 2">
    <name type="scientific">Candidatus Acutalibacter pullicola</name>
    <dbReference type="NCBI Taxonomy" id="2838417"/>
    <lineage>
        <taxon>Bacteria</taxon>
        <taxon>Bacillati</taxon>
        <taxon>Bacillota</taxon>
        <taxon>Clostridia</taxon>
        <taxon>Eubacteriales</taxon>
        <taxon>Acutalibacteraceae</taxon>
        <taxon>Acutalibacter</taxon>
    </lineage>
</organism>
<sequence length="207" mass="23533">MGGWGIVGEKAPEAPCKVSSLRQGPFPWEQVLIEQGAATLAGLKTASLFCVPVESGWKEKVRLWNDSFSQKGIFLLPLRCQENRALLYLCRVSQLQADLNRPGVLRFLARYGYDSTQAQEAVFRLRARFQESEEFPHEVGVFLGYPLEDVVGFIRHGGKRCKCAGCWKVYCNEREAQKKFAQIRKCREVYGRLWAQGRTVWQLTVAA</sequence>
<accession>A0A9D2SEP0</accession>
<proteinExistence type="predicted"/>
<reference evidence="1" key="2">
    <citation type="submission" date="2021-04" db="EMBL/GenBank/DDBJ databases">
        <authorList>
            <person name="Gilroy R."/>
        </authorList>
    </citation>
    <scope>NUCLEOTIDE SEQUENCE</scope>
    <source>
        <strain evidence="1">CHK185-1770</strain>
    </source>
</reference>
<evidence type="ECO:0000313" key="2">
    <source>
        <dbReference type="Proteomes" id="UP000826793"/>
    </source>
</evidence>
<reference evidence="1" key="1">
    <citation type="journal article" date="2021" name="PeerJ">
        <title>Extensive microbial diversity within the chicken gut microbiome revealed by metagenomics and culture.</title>
        <authorList>
            <person name="Gilroy R."/>
            <person name="Ravi A."/>
            <person name="Getino M."/>
            <person name="Pursley I."/>
            <person name="Horton D.L."/>
            <person name="Alikhan N.F."/>
            <person name="Baker D."/>
            <person name="Gharbi K."/>
            <person name="Hall N."/>
            <person name="Watson M."/>
            <person name="Adriaenssens E.M."/>
            <person name="Foster-Nyarko E."/>
            <person name="Jarju S."/>
            <person name="Secka A."/>
            <person name="Antonio M."/>
            <person name="Oren A."/>
            <person name="Chaudhuri R.R."/>
            <person name="La Ragione R."/>
            <person name="Hildebrand F."/>
            <person name="Pallen M.J."/>
        </authorList>
    </citation>
    <scope>NUCLEOTIDE SEQUENCE</scope>
    <source>
        <strain evidence="1">CHK185-1770</strain>
    </source>
</reference>